<evidence type="ECO:0000256" key="1">
    <source>
        <dbReference type="SAM" id="MobiDB-lite"/>
    </source>
</evidence>
<sequence>MFGFGKKSSDDERKKAEEKTTKVTSKDSKKEDAELTKAKSKSSLNKVDRDDEEPEVVVYDRSEGPHDIGEVDDTEEYIDLGALYIKMLDGLNLRLEMDEGTGAVIAATCIRAGGTLQIQAFAAPRSTGIWDDIRHDLAESVASQGGTAEMYTGEFGAEMLTRLPATTEDGKRGERIARFVGVDGPRWFLRGVISGEAVLGNEEAAEAIEEVFRTAIVNRGDDPRPPRELLPMTMPEQIYTLDDSGDEEQEPEEQESSRETETKKKKNEDKRELRPMPRRGPEITEIG</sequence>
<feature type="region of interest" description="Disordered" evidence="1">
    <location>
        <begin position="218"/>
        <end position="287"/>
    </location>
</feature>
<dbReference type="AlphaFoldDB" id="A0A2A8D728"/>
<organism evidence="2 3">
    <name type="scientific">Rothia dentocariosa</name>
    <dbReference type="NCBI Taxonomy" id="2047"/>
    <lineage>
        <taxon>Bacteria</taxon>
        <taxon>Bacillati</taxon>
        <taxon>Actinomycetota</taxon>
        <taxon>Actinomycetes</taxon>
        <taxon>Micrococcales</taxon>
        <taxon>Micrococcaceae</taxon>
        <taxon>Rothia</taxon>
    </lineage>
</organism>
<dbReference type="Proteomes" id="UP000219947">
    <property type="component" value="Unassembled WGS sequence"/>
</dbReference>
<feature type="region of interest" description="Disordered" evidence="1">
    <location>
        <begin position="1"/>
        <end position="54"/>
    </location>
</feature>
<proteinExistence type="predicted"/>
<protein>
    <recommendedName>
        <fullName evidence="4">DUF3710 domain-containing protein</fullName>
    </recommendedName>
</protein>
<gene>
    <name evidence="2" type="ORF">CRM92_00730</name>
</gene>
<keyword evidence="3" id="KW-1185">Reference proteome</keyword>
<reference evidence="2" key="1">
    <citation type="submission" date="2017-10" db="EMBL/GenBank/DDBJ databases">
        <title>Kefir isolates.</title>
        <authorList>
            <person name="Kim Y."/>
            <person name="Blasche S."/>
        </authorList>
    </citation>
    <scope>NUCLEOTIDE SEQUENCE [LARGE SCALE GENOMIC DNA]</scope>
    <source>
        <strain evidence="2">OG2-2</strain>
    </source>
</reference>
<feature type="compositionally biased region" description="Basic and acidic residues" evidence="1">
    <location>
        <begin position="7"/>
        <end position="37"/>
    </location>
</feature>
<dbReference type="EMBL" id="PDEV01000001">
    <property type="protein sequence ID" value="PEN16603.1"/>
    <property type="molecule type" value="Genomic_DNA"/>
</dbReference>
<comment type="caution">
    <text evidence="2">The sequence shown here is derived from an EMBL/GenBank/DDBJ whole genome shotgun (WGS) entry which is preliminary data.</text>
</comment>
<evidence type="ECO:0000313" key="2">
    <source>
        <dbReference type="EMBL" id="PEN16603.1"/>
    </source>
</evidence>
<dbReference type="InterPro" id="IPR022183">
    <property type="entry name" value="DUF3710"/>
</dbReference>
<evidence type="ECO:0008006" key="4">
    <source>
        <dbReference type="Google" id="ProtNLM"/>
    </source>
</evidence>
<accession>A0A2A8D728</accession>
<feature type="compositionally biased region" description="Acidic residues" evidence="1">
    <location>
        <begin position="243"/>
        <end position="254"/>
    </location>
</feature>
<feature type="compositionally biased region" description="Basic and acidic residues" evidence="1">
    <location>
        <begin position="255"/>
        <end position="287"/>
    </location>
</feature>
<evidence type="ECO:0000313" key="3">
    <source>
        <dbReference type="Proteomes" id="UP000219947"/>
    </source>
</evidence>
<dbReference type="Pfam" id="PF12502">
    <property type="entry name" value="DUF3710"/>
    <property type="match status" value="1"/>
</dbReference>
<dbReference type="RefSeq" id="WP_098042174.1">
    <property type="nucleotide sequence ID" value="NZ_CP079201.1"/>
</dbReference>
<name>A0A2A8D728_9MICC</name>